<evidence type="ECO:0000313" key="5">
    <source>
        <dbReference type="EMBL" id="EWC93065.1"/>
    </source>
</evidence>
<dbReference type="Pfam" id="PF13102">
    <property type="entry name" value="Phage_int_SAM_5"/>
    <property type="match status" value="1"/>
</dbReference>
<accession>Z4WZ92</accession>
<dbReference type="PROSITE" id="PS51898">
    <property type="entry name" value="TYR_RECOMBINASE"/>
    <property type="match status" value="1"/>
</dbReference>
<keyword evidence="6" id="KW-1185">Reference proteome</keyword>
<dbReference type="Gene3D" id="1.10.443.10">
    <property type="entry name" value="Intergrase catalytic core"/>
    <property type="match status" value="1"/>
</dbReference>
<evidence type="ECO:0000259" key="4">
    <source>
        <dbReference type="PROSITE" id="PS51898"/>
    </source>
</evidence>
<dbReference type="AlphaFoldDB" id="Z4WZ92"/>
<protein>
    <submittedName>
        <fullName evidence="5">Site-specific recombinase, phage integrase family</fullName>
    </submittedName>
</protein>
<dbReference type="GO" id="GO:0015074">
    <property type="term" value="P:DNA integration"/>
    <property type="evidence" value="ECO:0007669"/>
    <property type="project" value="InterPro"/>
</dbReference>
<keyword evidence="3" id="KW-0233">DNA recombination</keyword>
<dbReference type="InterPro" id="IPR010998">
    <property type="entry name" value="Integrase_recombinase_N"/>
</dbReference>
<reference evidence="5 6" key="1">
    <citation type="submission" date="2014-01" db="EMBL/GenBank/DDBJ databases">
        <authorList>
            <person name="Durkin A.S."/>
            <person name="McCorrison J."/>
            <person name="Torralba M."/>
            <person name="Gillis M."/>
            <person name="Haft D.H."/>
            <person name="Methe B."/>
            <person name="Sutton G."/>
            <person name="Nelson K.E."/>
        </authorList>
    </citation>
    <scope>NUCLEOTIDE SEQUENCE [LARGE SCALE GENOMIC DNA]</scope>
    <source>
        <strain evidence="5 6">ATCC 51270</strain>
    </source>
</reference>
<dbReference type="SUPFAM" id="SSF56349">
    <property type="entry name" value="DNA breaking-rejoining enzymes"/>
    <property type="match status" value="1"/>
</dbReference>
<dbReference type="InterPro" id="IPR002104">
    <property type="entry name" value="Integrase_catalytic"/>
</dbReference>
<keyword evidence="2" id="KW-0238">DNA-binding</keyword>
<dbReference type="GO" id="GO:0006310">
    <property type="term" value="P:DNA recombination"/>
    <property type="evidence" value="ECO:0007669"/>
    <property type="project" value="UniProtKB-KW"/>
</dbReference>
<dbReference type="Pfam" id="PF00589">
    <property type="entry name" value="Phage_integrase"/>
    <property type="match status" value="1"/>
</dbReference>
<comment type="caution">
    <text evidence="5">The sequence shown here is derived from an EMBL/GenBank/DDBJ whole genome shotgun (WGS) entry which is preliminary data.</text>
</comment>
<evidence type="ECO:0000313" key="6">
    <source>
        <dbReference type="Proteomes" id="UP000023482"/>
    </source>
</evidence>
<dbReference type="GO" id="GO:0003677">
    <property type="term" value="F:DNA binding"/>
    <property type="evidence" value="ECO:0007669"/>
    <property type="project" value="UniProtKB-KW"/>
</dbReference>
<dbReference type="CDD" id="cd01185">
    <property type="entry name" value="INTN1_C_like"/>
    <property type="match status" value="1"/>
</dbReference>
<dbReference type="InterPro" id="IPR013762">
    <property type="entry name" value="Integrase-like_cat_sf"/>
</dbReference>
<evidence type="ECO:0000256" key="2">
    <source>
        <dbReference type="ARBA" id="ARBA00023125"/>
    </source>
</evidence>
<name>Z4WZ92_9PORP</name>
<dbReference type="Gene3D" id="1.10.150.130">
    <property type="match status" value="1"/>
</dbReference>
<sequence>MQEGEWDDELKRSRNVLNDALIQKEKARIDLCLEQAFITQQELTKDDLDRIIKGDNLQPPRKSSSFYDYWEEYVRTGMDRGSLSNSTRRGYHSTLWALKGFKSEIKIGDISLSLLERFDSYLLSKARKDGKGDIPGARKNHFKRISSVISYIQALGVDLPNPIKEKAFKLPKERQNDVYLTEDEFLKFLDLCTFGLEYDLAEDGENRFNSLVIFIFSCFTGLRISDATSLRWGNIDISDEQSWILKLQTKKTGKEVIIPLPDRAYLLLKIYSPGGEELKEISDEFIFPFRNQNKINKYLQDAAEHLGIGKHITFHTARRTLATLLAEKGISEYFIANILGHSSTTITGRYQKWTERQAKTHKDRLSII</sequence>
<proteinExistence type="inferred from homology"/>
<dbReference type="PANTHER" id="PTHR30349:SF64">
    <property type="entry name" value="PROPHAGE INTEGRASE INTD-RELATED"/>
    <property type="match status" value="1"/>
</dbReference>
<gene>
    <name evidence="5" type="ORF">HMPREF0636_1305</name>
</gene>
<dbReference type="InterPro" id="IPR050090">
    <property type="entry name" value="Tyrosine_recombinase_XerCD"/>
</dbReference>
<organism evidence="5 6">
    <name type="scientific">Porphyromonas catoniae ATCC 51270</name>
    <dbReference type="NCBI Taxonomy" id="887901"/>
    <lineage>
        <taxon>Bacteria</taxon>
        <taxon>Pseudomonadati</taxon>
        <taxon>Bacteroidota</taxon>
        <taxon>Bacteroidia</taxon>
        <taxon>Bacteroidales</taxon>
        <taxon>Porphyromonadaceae</taxon>
        <taxon>Porphyromonas</taxon>
    </lineage>
</organism>
<dbReference type="InterPro" id="IPR011010">
    <property type="entry name" value="DNA_brk_join_enz"/>
</dbReference>
<evidence type="ECO:0000256" key="1">
    <source>
        <dbReference type="ARBA" id="ARBA00008857"/>
    </source>
</evidence>
<dbReference type="InterPro" id="IPR025269">
    <property type="entry name" value="SAM-like_dom"/>
</dbReference>
<dbReference type="Proteomes" id="UP000023482">
    <property type="component" value="Unassembled WGS sequence"/>
</dbReference>
<feature type="domain" description="Tyr recombinase" evidence="4">
    <location>
        <begin position="175"/>
        <end position="363"/>
    </location>
</feature>
<dbReference type="PATRIC" id="fig|887901.3.peg.423"/>
<evidence type="ECO:0000256" key="3">
    <source>
        <dbReference type="ARBA" id="ARBA00023172"/>
    </source>
</evidence>
<comment type="similarity">
    <text evidence="1">Belongs to the 'phage' integrase family.</text>
</comment>
<dbReference type="PANTHER" id="PTHR30349">
    <property type="entry name" value="PHAGE INTEGRASE-RELATED"/>
    <property type="match status" value="1"/>
</dbReference>
<dbReference type="EMBL" id="JDFF01000009">
    <property type="protein sequence ID" value="EWC93065.1"/>
    <property type="molecule type" value="Genomic_DNA"/>
</dbReference>